<evidence type="ECO:0000256" key="1">
    <source>
        <dbReference type="SAM" id="SignalP"/>
    </source>
</evidence>
<organism evidence="2 3">
    <name type="scientific">Spirosoma arboris</name>
    <dbReference type="NCBI Taxonomy" id="2682092"/>
    <lineage>
        <taxon>Bacteria</taxon>
        <taxon>Pseudomonadati</taxon>
        <taxon>Bacteroidota</taxon>
        <taxon>Cytophagia</taxon>
        <taxon>Cytophagales</taxon>
        <taxon>Cytophagaceae</taxon>
        <taxon>Spirosoma</taxon>
    </lineage>
</organism>
<feature type="signal peptide" evidence="1">
    <location>
        <begin position="1"/>
        <end position="21"/>
    </location>
</feature>
<keyword evidence="1" id="KW-0732">Signal</keyword>
<evidence type="ECO:0000313" key="2">
    <source>
        <dbReference type="EMBL" id="MVM32500.1"/>
    </source>
</evidence>
<dbReference type="EMBL" id="WPIN01000007">
    <property type="protein sequence ID" value="MVM32500.1"/>
    <property type="molecule type" value="Genomic_DNA"/>
</dbReference>
<name>A0A7K1SFA0_9BACT</name>
<reference evidence="2 3" key="1">
    <citation type="submission" date="2019-12" db="EMBL/GenBank/DDBJ databases">
        <title>Spirosoma sp. HMF4905 genome sequencing and assembly.</title>
        <authorList>
            <person name="Kang H."/>
            <person name="Cha I."/>
            <person name="Kim H."/>
            <person name="Joh K."/>
        </authorList>
    </citation>
    <scope>NUCLEOTIDE SEQUENCE [LARGE SCALE GENOMIC DNA]</scope>
    <source>
        <strain evidence="2 3">HMF4905</strain>
    </source>
</reference>
<comment type="caution">
    <text evidence="2">The sequence shown here is derived from an EMBL/GenBank/DDBJ whole genome shotgun (WGS) entry which is preliminary data.</text>
</comment>
<dbReference type="RefSeq" id="WP_157587210.1">
    <property type="nucleotide sequence ID" value="NZ_WPIN01000007.1"/>
</dbReference>
<protein>
    <submittedName>
        <fullName evidence="2">Uncharacterized protein</fullName>
    </submittedName>
</protein>
<evidence type="ECO:0000313" key="3">
    <source>
        <dbReference type="Proteomes" id="UP000436006"/>
    </source>
</evidence>
<sequence length="112" mass="12629">MKLLFFVVGLNLALTPTPAHSQTAVRVANDSTRIQSVPPQQYDFYYSAQQADEFLKISIASYVWADRLKKNRFRDKAFTEVVAKGLPVRGSFDDYILIGSGTLNEIKPDGDW</sequence>
<dbReference type="AlphaFoldDB" id="A0A7K1SFA0"/>
<accession>A0A7K1SFA0</accession>
<proteinExistence type="predicted"/>
<gene>
    <name evidence="2" type="ORF">GO755_20835</name>
</gene>
<dbReference type="Proteomes" id="UP000436006">
    <property type="component" value="Unassembled WGS sequence"/>
</dbReference>
<feature type="chain" id="PRO_5029696889" evidence="1">
    <location>
        <begin position="22"/>
        <end position="112"/>
    </location>
</feature>
<keyword evidence="3" id="KW-1185">Reference proteome</keyword>